<reference evidence="1" key="1">
    <citation type="submission" date="2018-02" db="EMBL/GenBank/DDBJ databases">
        <title>Rhizophora mucronata_Transcriptome.</title>
        <authorList>
            <person name="Meera S.P."/>
            <person name="Sreeshan A."/>
            <person name="Augustine A."/>
        </authorList>
    </citation>
    <scope>NUCLEOTIDE SEQUENCE</scope>
    <source>
        <tissue evidence="1">Leaf</tissue>
    </source>
</reference>
<dbReference type="AlphaFoldDB" id="A0A2P2QGW9"/>
<name>A0A2P2QGW9_RHIMU</name>
<organism evidence="1">
    <name type="scientific">Rhizophora mucronata</name>
    <name type="common">Asiatic mangrove</name>
    <dbReference type="NCBI Taxonomy" id="61149"/>
    <lineage>
        <taxon>Eukaryota</taxon>
        <taxon>Viridiplantae</taxon>
        <taxon>Streptophyta</taxon>
        <taxon>Embryophyta</taxon>
        <taxon>Tracheophyta</taxon>
        <taxon>Spermatophyta</taxon>
        <taxon>Magnoliopsida</taxon>
        <taxon>eudicotyledons</taxon>
        <taxon>Gunneridae</taxon>
        <taxon>Pentapetalae</taxon>
        <taxon>rosids</taxon>
        <taxon>fabids</taxon>
        <taxon>Malpighiales</taxon>
        <taxon>Rhizophoraceae</taxon>
        <taxon>Rhizophora</taxon>
    </lineage>
</organism>
<protein>
    <submittedName>
        <fullName evidence="1">Uncharacterized protein</fullName>
    </submittedName>
</protein>
<dbReference type="EMBL" id="GGEC01085653">
    <property type="protein sequence ID" value="MBX66137.1"/>
    <property type="molecule type" value="Transcribed_RNA"/>
</dbReference>
<evidence type="ECO:0000313" key="1">
    <source>
        <dbReference type="EMBL" id="MBX66137.1"/>
    </source>
</evidence>
<proteinExistence type="predicted"/>
<accession>A0A2P2QGW9</accession>
<sequence length="35" mass="4018">MVEFNLMERKGLLEIFSYFGDARKGSSVYLLCRSG</sequence>